<evidence type="ECO:0000256" key="1">
    <source>
        <dbReference type="ARBA" id="ARBA00004651"/>
    </source>
</evidence>
<keyword evidence="4 6" id="KW-1133">Transmembrane helix</keyword>
<reference evidence="8 9" key="1">
    <citation type="journal article" date="2014" name="Int. J. Syst. Evol. Microbiol.">
        <title>Complete genome sequence of Corynebacterium casei LMG S-19264T (=DSM 44701T), isolated from a smear-ripened cheese.</title>
        <authorList>
            <consortium name="US DOE Joint Genome Institute (JGI-PGF)"/>
            <person name="Walter F."/>
            <person name="Albersmeier A."/>
            <person name="Kalinowski J."/>
            <person name="Ruckert C."/>
        </authorList>
    </citation>
    <scope>NUCLEOTIDE SEQUENCE [LARGE SCALE GENOMIC DNA]</scope>
    <source>
        <strain evidence="8 9">KCTC 12866</strain>
    </source>
</reference>
<dbReference type="AlphaFoldDB" id="A0A8J3D3A1"/>
<keyword evidence="9" id="KW-1185">Reference proteome</keyword>
<dbReference type="CDD" id="cd16380">
    <property type="entry name" value="YitT_C"/>
    <property type="match status" value="1"/>
</dbReference>
<protein>
    <submittedName>
        <fullName evidence="8">Membrane protein</fullName>
    </submittedName>
</protein>
<evidence type="ECO:0000313" key="8">
    <source>
        <dbReference type="EMBL" id="GHB67327.1"/>
    </source>
</evidence>
<feature type="domain" description="DUF2179" evidence="7">
    <location>
        <begin position="224"/>
        <end position="279"/>
    </location>
</feature>
<gene>
    <name evidence="8" type="ORF">GCM10007390_20800</name>
</gene>
<sequence>MTKQKKSRIGFVLKDTFLILLGIGSTGMGLKGFLMSSNFIDGGATGISMLLSEIFGLSLAVLIPLINLPFIVMAYRFIGRTFAIRSVLAIAGLALCLLVVPYPDVTPDSLLTAVFGGFFIGAGIGLAMRGGAVLDGTEALALLISRKSRFLKVGDVILILNVFIFSAAVFFLSVESALYSMLTYFAAFKTIDFIVNGIEQYTAVMIVSERFNEVRQSIQDKGWGVTSLNSHQGFGKRGEQEKTVDVLYVIVTRLELSRLMDAIFDIDDQAFVSQSALENVDNGKVKSMTVH</sequence>
<evidence type="ECO:0000256" key="4">
    <source>
        <dbReference type="ARBA" id="ARBA00022989"/>
    </source>
</evidence>
<dbReference type="Proteomes" id="UP000598271">
    <property type="component" value="Unassembled WGS sequence"/>
</dbReference>
<keyword evidence="3 6" id="KW-0812">Transmembrane</keyword>
<dbReference type="Pfam" id="PF02588">
    <property type="entry name" value="YitT_membrane"/>
    <property type="match status" value="1"/>
</dbReference>
<dbReference type="PANTHER" id="PTHR33545:SF3">
    <property type="entry name" value="UPF0750 MEMBRANE PROTEIN YQFU"/>
    <property type="match status" value="1"/>
</dbReference>
<feature type="transmembrane region" description="Helical" evidence="6">
    <location>
        <begin position="150"/>
        <end position="171"/>
    </location>
</feature>
<feature type="transmembrane region" description="Helical" evidence="6">
    <location>
        <begin position="54"/>
        <end position="75"/>
    </location>
</feature>
<dbReference type="Pfam" id="PF10035">
    <property type="entry name" value="DUF2179"/>
    <property type="match status" value="1"/>
</dbReference>
<dbReference type="PANTHER" id="PTHR33545">
    <property type="entry name" value="UPF0750 MEMBRANE PROTEIN YITT-RELATED"/>
    <property type="match status" value="1"/>
</dbReference>
<name>A0A8J3D3A1_9BACT</name>
<feature type="transmembrane region" description="Helical" evidence="6">
    <location>
        <begin position="109"/>
        <end position="129"/>
    </location>
</feature>
<evidence type="ECO:0000256" key="5">
    <source>
        <dbReference type="ARBA" id="ARBA00023136"/>
    </source>
</evidence>
<dbReference type="GO" id="GO:0005886">
    <property type="term" value="C:plasma membrane"/>
    <property type="evidence" value="ECO:0007669"/>
    <property type="project" value="UniProtKB-SubCell"/>
</dbReference>
<accession>A0A8J3D3A1</accession>
<dbReference type="Gene3D" id="3.30.70.120">
    <property type="match status" value="1"/>
</dbReference>
<feature type="transmembrane region" description="Helical" evidence="6">
    <location>
        <begin position="82"/>
        <end position="103"/>
    </location>
</feature>
<dbReference type="InterPro" id="IPR051461">
    <property type="entry name" value="UPF0750_membrane"/>
</dbReference>
<dbReference type="InterPro" id="IPR015867">
    <property type="entry name" value="N-reg_PII/ATP_PRibTrfase_C"/>
</dbReference>
<organism evidence="8 9">
    <name type="scientific">Persicitalea jodogahamensis</name>
    <dbReference type="NCBI Taxonomy" id="402147"/>
    <lineage>
        <taxon>Bacteria</taxon>
        <taxon>Pseudomonadati</taxon>
        <taxon>Bacteroidota</taxon>
        <taxon>Cytophagia</taxon>
        <taxon>Cytophagales</taxon>
        <taxon>Spirosomataceae</taxon>
        <taxon>Persicitalea</taxon>
    </lineage>
</organism>
<keyword evidence="5 6" id="KW-0472">Membrane</keyword>
<dbReference type="PIRSF" id="PIRSF006483">
    <property type="entry name" value="Membrane_protein_YitT"/>
    <property type="match status" value="1"/>
</dbReference>
<dbReference type="RefSeq" id="WP_189564385.1">
    <property type="nucleotide sequence ID" value="NZ_BMXF01000002.1"/>
</dbReference>
<proteinExistence type="predicted"/>
<evidence type="ECO:0000259" key="7">
    <source>
        <dbReference type="Pfam" id="PF10035"/>
    </source>
</evidence>
<comment type="subcellular location">
    <subcellularLocation>
        <location evidence="1">Cell membrane</location>
        <topology evidence="1">Multi-pass membrane protein</topology>
    </subcellularLocation>
</comment>
<dbReference type="EMBL" id="BMXF01000002">
    <property type="protein sequence ID" value="GHB67327.1"/>
    <property type="molecule type" value="Genomic_DNA"/>
</dbReference>
<evidence type="ECO:0000256" key="2">
    <source>
        <dbReference type="ARBA" id="ARBA00022475"/>
    </source>
</evidence>
<evidence type="ECO:0000256" key="3">
    <source>
        <dbReference type="ARBA" id="ARBA00022692"/>
    </source>
</evidence>
<dbReference type="InterPro" id="IPR003740">
    <property type="entry name" value="YitT"/>
</dbReference>
<dbReference type="InterPro" id="IPR019264">
    <property type="entry name" value="DUF2179"/>
</dbReference>
<keyword evidence="2" id="KW-1003">Cell membrane</keyword>
<evidence type="ECO:0000256" key="6">
    <source>
        <dbReference type="SAM" id="Phobius"/>
    </source>
</evidence>
<feature type="transmembrane region" description="Helical" evidence="6">
    <location>
        <begin position="12"/>
        <end position="34"/>
    </location>
</feature>
<comment type="caution">
    <text evidence="8">The sequence shown here is derived from an EMBL/GenBank/DDBJ whole genome shotgun (WGS) entry which is preliminary data.</text>
</comment>
<evidence type="ECO:0000313" key="9">
    <source>
        <dbReference type="Proteomes" id="UP000598271"/>
    </source>
</evidence>